<evidence type="ECO:0000313" key="2">
    <source>
        <dbReference type="EMBL" id="KGP63958.1"/>
    </source>
</evidence>
<comment type="caution">
    <text evidence="2">The sequence shown here is derived from an EMBL/GenBank/DDBJ whole genome shotgun (WGS) entry which is preliminary data.</text>
</comment>
<reference evidence="2 3" key="1">
    <citation type="submission" date="2014-05" db="EMBL/GenBank/DDBJ databases">
        <authorList>
            <person name="Rizzardi K."/>
            <person name="Winiecka-Krusnell J."/>
            <person name="Ramliden M."/>
            <person name="Alm E."/>
            <person name="Andersson S."/>
            <person name="Byfors S."/>
        </authorList>
    </citation>
    <scope>NUCLEOTIDE SEQUENCE [LARGE SCALE GENOMIC DNA]</scope>
    <source>
        <strain evidence="2 3">LEGN</strain>
    </source>
</reference>
<dbReference type="InterPro" id="IPR023801">
    <property type="entry name" value="His_deacetylse_dom"/>
</dbReference>
<evidence type="ECO:0000313" key="3">
    <source>
        <dbReference type="Proteomes" id="UP000054422"/>
    </source>
</evidence>
<dbReference type="AlphaFoldDB" id="A0A0A2T978"/>
<dbReference type="InterPro" id="IPR037138">
    <property type="entry name" value="His_deacetylse_dom_sf"/>
</dbReference>
<dbReference type="Pfam" id="PF00850">
    <property type="entry name" value="Hist_deacetyl"/>
    <property type="match status" value="1"/>
</dbReference>
<gene>
    <name evidence="2" type="ORF">EP47_08640</name>
</gene>
<protein>
    <submittedName>
        <fullName evidence="2">Acetylpolyamine aminohydolase</fullName>
    </submittedName>
</protein>
<organism evidence="2 3">
    <name type="scientific">Legionella norrlandica</name>
    <dbReference type="NCBI Taxonomy" id="1498499"/>
    <lineage>
        <taxon>Bacteria</taxon>
        <taxon>Pseudomonadati</taxon>
        <taxon>Pseudomonadota</taxon>
        <taxon>Gammaproteobacteria</taxon>
        <taxon>Legionellales</taxon>
        <taxon>Legionellaceae</taxon>
        <taxon>Legionella</taxon>
    </lineage>
</organism>
<dbReference type="OrthoDB" id="9808367at2"/>
<keyword evidence="3" id="KW-1185">Reference proteome</keyword>
<feature type="domain" description="Histone deacetylase" evidence="1">
    <location>
        <begin position="90"/>
        <end position="397"/>
    </location>
</feature>
<dbReference type="Proteomes" id="UP000054422">
    <property type="component" value="Unassembled WGS sequence"/>
</dbReference>
<accession>A0A0A2T978</accession>
<dbReference type="STRING" id="1498499.EP47_08640"/>
<dbReference type="SUPFAM" id="SSF52768">
    <property type="entry name" value="Arginase/deacetylase"/>
    <property type="match status" value="1"/>
</dbReference>
<proteinExistence type="predicted"/>
<dbReference type="Gene3D" id="3.40.800.20">
    <property type="entry name" value="Histone deacetylase domain"/>
    <property type="match status" value="1"/>
</dbReference>
<sequence>MKKRFFKKEKIKDSEVLASQEYLIQVPSDIDNEQMRLMPAGGEEDQYARIKHMSKVIKTHDELAIITTEGNNLPDYWLQVFTAIEEGDLAKALALFHLIPQEDIILRSLSTVHSEDYLYQLIKSCIQAQQFGFKQLNADIVITPKTFEVLIKDCATTLSHPAKIHFSFGLPTHHAYTQMGSGFCLINKTALLIKHSELNSKTPLKFVIIGTDVNRDNGLSDILRRSFSHLPICHVDVFDSRVYPQQDFTYISTEFNSRGVDVGKNIRCWQHNNLNYYGVDLSLTPRKSVGVHPALLFALHQLKESLKEAKEKGYKIALFLPTGWDSHENETAYCGKFVEGRMMGKVAAHKFRFNDDDLSYFYESLFTLYDKNKEYIETIYWSLEGGYDRLMYERGIELLLQLIDKQLVHQNSSLPNIRH</sequence>
<evidence type="ECO:0000259" key="1">
    <source>
        <dbReference type="Pfam" id="PF00850"/>
    </source>
</evidence>
<name>A0A0A2T978_9GAMM</name>
<dbReference type="RefSeq" id="WP_035887537.1">
    <property type="nucleotide sequence ID" value="NZ_JNCF01000007.1"/>
</dbReference>
<dbReference type="EMBL" id="JNCF01000007">
    <property type="protein sequence ID" value="KGP63958.1"/>
    <property type="molecule type" value="Genomic_DNA"/>
</dbReference>
<dbReference type="InterPro" id="IPR023696">
    <property type="entry name" value="Ureohydrolase_dom_sf"/>
</dbReference>